<organism evidence="1 2">
    <name type="scientific">Gossypium stocksii</name>
    <dbReference type="NCBI Taxonomy" id="47602"/>
    <lineage>
        <taxon>Eukaryota</taxon>
        <taxon>Viridiplantae</taxon>
        <taxon>Streptophyta</taxon>
        <taxon>Embryophyta</taxon>
        <taxon>Tracheophyta</taxon>
        <taxon>Spermatophyta</taxon>
        <taxon>Magnoliopsida</taxon>
        <taxon>eudicotyledons</taxon>
        <taxon>Gunneridae</taxon>
        <taxon>Pentapetalae</taxon>
        <taxon>rosids</taxon>
        <taxon>malvids</taxon>
        <taxon>Malvales</taxon>
        <taxon>Malvaceae</taxon>
        <taxon>Malvoideae</taxon>
        <taxon>Gossypium</taxon>
    </lineage>
</organism>
<dbReference type="OrthoDB" id="994845at2759"/>
<reference evidence="1 2" key="1">
    <citation type="journal article" date="2021" name="Plant Biotechnol. J.">
        <title>Multi-omics assisted identification of the key and species-specific regulatory components of drought-tolerant mechanisms in Gossypium stocksii.</title>
        <authorList>
            <person name="Yu D."/>
            <person name="Ke L."/>
            <person name="Zhang D."/>
            <person name="Wu Y."/>
            <person name="Sun Y."/>
            <person name="Mei J."/>
            <person name="Sun J."/>
            <person name="Sun Y."/>
        </authorList>
    </citation>
    <scope>NUCLEOTIDE SEQUENCE [LARGE SCALE GENOMIC DNA]</scope>
    <source>
        <strain evidence="2">cv. E1</strain>
        <tissue evidence="1">Leaf</tissue>
    </source>
</reference>
<name>A0A9D3ULQ9_9ROSI</name>
<gene>
    <name evidence="1" type="ORF">J1N35_038376</name>
</gene>
<proteinExistence type="predicted"/>
<evidence type="ECO:0000313" key="2">
    <source>
        <dbReference type="Proteomes" id="UP000828251"/>
    </source>
</evidence>
<protein>
    <submittedName>
        <fullName evidence="1">Uncharacterized protein</fullName>
    </submittedName>
</protein>
<keyword evidence="2" id="KW-1185">Reference proteome</keyword>
<dbReference type="EMBL" id="JAIQCV010000011">
    <property type="protein sequence ID" value="KAH1047592.1"/>
    <property type="molecule type" value="Genomic_DNA"/>
</dbReference>
<accession>A0A9D3ULQ9</accession>
<dbReference type="AlphaFoldDB" id="A0A9D3ULQ9"/>
<comment type="caution">
    <text evidence="1">The sequence shown here is derived from an EMBL/GenBank/DDBJ whole genome shotgun (WGS) entry which is preliminary data.</text>
</comment>
<dbReference type="Proteomes" id="UP000828251">
    <property type="component" value="Unassembled WGS sequence"/>
</dbReference>
<evidence type="ECO:0000313" key="1">
    <source>
        <dbReference type="EMBL" id="KAH1047592.1"/>
    </source>
</evidence>
<sequence>MDGPIITRSAIISGKVDLCRALLGKVLDKFEDGQISINWLEKNFDELPQDRTEEFRWRQSYPLPPRDLKQLHKVDIQGKNDNYWAERHREHIEAW</sequence>